<dbReference type="EMBL" id="JBEPNW010000002">
    <property type="protein sequence ID" value="MET3868333.1"/>
    <property type="molecule type" value="Genomic_DNA"/>
</dbReference>
<dbReference type="InterPro" id="IPR054613">
    <property type="entry name" value="Peptidase_S78_dom"/>
</dbReference>
<dbReference type="Pfam" id="PF04586">
    <property type="entry name" value="Peptidase_S78"/>
    <property type="match status" value="1"/>
</dbReference>
<feature type="compositionally biased region" description="Low complexity" evidence="4">
    <location>
        <begin position="230"/>
        <end position="242"/>
    </location>
</feature>
<organism evidence="6 7">
    <name type="scientific">Methylobacterium radiotolerans</name>
    <dbReference type="NCBI Taxonomy" id="31998"/>
    <lineage>
        <taxon>Bacteria</taxon>
        <taxon>Pseudomonadati</taxon>
        <taxon>Pseudomonadota</taxon>
        <taxon>Alphaproteobacteria</taxon>
        <taxon>Hyphomicrobiales</taxon>
        <taxon>Methylobacteriaceae</taxon>
        <taxon>Methylobacterium</taxon>
    </lineage>
</organism>
<keyword evidence="7" id="KW-1185">Reference proteome</keyword>
<dbReference type="GO" id="GO:0006508">
    <property type="term" value="P:proteolysis"/>
    <property type="evidence" value="ECO:0007669"/>
    <property type="project" value="UniProtKB-KW"/>
</dbReference>
<keyword evidence="3" id="KW-0378">Hydrolase</keyword>
<proteinExistence type="predicted"/>
<evidence type="ECO:0000313" key="6">
    <source>
        <dbReference type="EMBL" id="MET3868333.1"/>
    </source>
</evidence>
<evidence type="ECO:0000256" key="2">
    <source>
        <dbReference type="ARBA" id="ARBA00022670"/>
    </source>
</evidence>
<keyword evidence="2 6" id="KW-0645">Protease</keyword>
<evidence type="ECO:0000256" key="3">
    <source>
        <dbReference type="ARBA" id="ARBA00022801"/>
    </source>
</evidence>
<evidence type="ECO:0000259" key="5">
    <source>
        <dbReference type="Pfam" id="PF04586"/>
    </source>
</evidence>
<evidence type="ECO:0000313" key="7">
    <source>
        <dbReference type="Proteomes" id="UP001549119"/>
    </source>
</evidence>
<evidence type="ECO:0000256" key="1">
    <source>
        <dbReference type="ARBA" id="ARBA00022612"/>
    </source>
</evidence>
<keyword evidence="1" id="KW-1188">Viral release from host cell</keyword>
<reference evidence="6 7" key="1">
    <citation type="submission" date="2024-06" db="EMBL/GenBank/DDBJ databases">
        <title>Genomics of switchgrass bacterial isolates.</title>
        <authorList>
            <person name="Shade A."/>
        </authorList>
    </citation>
    <scope>NUCLEOTIDE SEQUENCE [LARGE SCALE GENOMIC DNA]</scope>
    <source>
        <strain evidence="6 7">PvP084</strain>
    </source>
</reference>
<name>A0ABV2NPC2_9HYPH</name>
<protein>
    <submittedName>
        <fullName evidence="6">HK97 family phage prohead protease</fullName>
    </submittedName>
</protein>
<feature type="compositionally biased region" description="Basic and acidic residues" evidence="4">
    <location>
        <begin position="217"/>
        <end position="227"/>
    </location>
</feature>
<accession>A0ABV2NPC2</accession>
<gene>
    <name evidence="6" type="ORF">ABIC20_005642</name>
</gene>
<feature type="domain" description="Prohead serine protease" evidence="5">
    <location>
        <begin position="78"/>
        <end position="170"/>
    </location>
</feature>
<dbReference type="Proteomes" id="UP001549119">
    <property type="component" value="Unassembled WGS sequence"/>
</dbReference>
<feature type="compositionally biased region" description="Acidic residues" evidence="4">
    <location>
        <begin position="247"/>
        <end position="308"/>
    </location>
</feature>
<sequence length="427" mass="46338">MQLPQFDRLAAVRAESFDADSNTIEIVWTTGASVRRYDWWDGTEYDEVLSVDPKAIRLERLNLGAPFLDSHCSYGCDNVIGAVVPGSAKIEDGRGLARIQLSKAPGVADTVQKIREGVIRNVSVGYWVHKVEKTEADDGTVARWDVVDWEPLEISAVPIPADAASQIRSDQAEGESPKLRACLVVTRNPASGPSPKTRGDKSMAGKPSKPKSQRAKTPAELEAEKKRLAAARSAAARKAAARAAREDECDTDEDADGDAERDEDQDEERDCDDGEDGDACSDDERDCDDDDAEDDEDRDGEDDEDDGECERAAPKPGKRKALTAAEVRKAAEVAVRADRVRGAKIREIAKQFGFPNLGERHANGETSVRAFKDLVLERLADRQKKRGNTTFAAASAAGVGEEYRGAVPAARDFEKGAAEARALLGKK</sequence>
<dbReference type="GO" id="GO:0008233">
    <property type="term" value="F:peptidase activity"/>
    <property type="evidence" value="ECO:0007669"/>
    <property type="project" value="UniProtKB-KW"/>
</dbReference>
<feature type="region of interest" description="Disordered" evidence="4">
    <location>
        <begin position="185"/>
        <end position="327"/>
    </location>
</feature>
<evidence type="ECO:0000256" key="4">
    <source>
        <dbReference type="SAM" id="MobiDB-lite"/>
    </source>
</evidence>
<comment type="caution">
    <text evidence="6">The sequence shown here is derived from an EMBL/GenBank/DDBJ whole genome shotgun (WGS) entry which is preliminary data.</text>
</comment>